<dbReference type="EMBL" id="CP000246">
    <property type="protein sequence ID" value="ABG82927.1"/>
    <property type="molecule type" value="Genomic_DNA"/>
</dbReference>
<dbReference type="InterPro" id="IPR054110">
    <property type="entry name" value="EndoD-like_D2"/>
</dbReference>
<dbReference type="STRING" id="195103.CPF_0815"/>
<dbReference type="AlphaFoldDB" id="A0A0H2YQ45"/>
<dbReference type="SUPFAM" id="SSF49785">
    <property type="entry name" value="Galactose-binding domain-like"/>
    <property type="match status" value="1"/>
</dbReference>
<dbReference type="Pfam" id="PF00041">
    <property type="entry name" value="fn3"/>
    <property type="match status" value="1"/>
</dbReference>
<dbReference type="InterPro" id="IPR008979">
    <property type="entry name" value="Galactose-bd-like_sf"/>
</dbReference>
<accession>A0A0H2YQ45</accession>
<dbReference type="RefSeq" id="WP_011590385.1">
    <property type="nucleotide sequence ID" value="NC_008261.1"/>
</dbReference>
<dbReference type="PANTHER" id="PTHR13246">
    <property type="entry name" value="ENDO BETA N-ACETYLGLUCOSAMINIDASE"/>
    <property type="match status" value="1"/>
</dbReference>
<keyword evidence="1" id="KW-0326">Glycosidase</keyword>
<gene>
    <name evidence="5" type="ordered locus">CPF_0815</name>
</gene>
<name>A0A0H2YQ45_CLOP1</name>
<dbReference type="SMART" id="SM00060">
    <property type="entry name" value="FN3"/>
    <property type="match status" value="1"/>
</dbReference>
<dbReference type="GO" id="GO:0005829">
    <property type="term" value="C:cytosol"/>
    <property type="evidence" value="ECO:0007669"/>
    <property type="project" value="UniProtKB-SubCell"/>
</dbReference>
<dbReference type="Gene3D" id="3.20.20.80">
    <property type="entry name" value="Glycosidases"/>
    <property type="match status" value="1"/>
</dbReference>
<evidence type="ECO:0000313" key="6">
    <source>
        <dbReference type="Proteomes" id="UP000001823"/>
    </source>
</evidence>
<evidence type="ECO:0000259" key="3">
    <source>
        <dbReference type="PROSITE" id="PS50022"/>
    </source>
</evidence>
<dbReference type="Gene3D" id="2.60.120.260">
    <property type="entry name" value="Galactose-binding domain-like"/>
    <property type="match status" value="2"/>
</dbReference>
<evidence type="ECO:0000313" key="5">
    <source>
        <dbReference type="EMBL" id="ABG82927.1"/>
    </source>
</evidence>
<dbReference type="CDD" id="cd00063">
    <property type="entry name" value="FN3"/>
    <property type="match status" value="1"/>
</dbReference>
<dbReference type="Pfam" id="PF03644">
    <property type="entry name" value="Glyco_hydro_85"/>
    <property type="match status" value="1"/>
</dbReference>
<dbReference type="InterPro" id="IPR000421">
    <property type="entry name" value="FA58C"/>
</dbReference>
<dbReference type="GO" id="GO:0033925">
    <property type="term" value="F:mannosyl-glycoprotein endo-beta-N-acetylglucosaminidase activity"/>
    <property type="evidence" value="ECO:0007669"/>
    <property type="project" value="InterPro"/>
</dbReference>
<feature type="chain" id="PRO_5038509406" evidence="2">
    <location>
        <begin position="29"/>
        <end position="1127"/>
    </location>
</feature>
<dbReference type="InterPro" id="IPR036116">
    <property type="entry name" value="FN3_sf"/>
</dbReference>
<dbReference type="InterPro" id="IPR032979">
    <property type="entry name" value="ENGase"/>
</dbReference>
<feature type="domain" description="F5/8 type C" evidence="3">
    <location>
        <begin position="680"/>
        <end position="833"/>
    </location>
</feature>
<dbReference type="PaxDb" id="195103-CPF_0815"/>
<keyword evidence="5" id="KW-0378">Hydrolase</keyword>
<dbReference type="Pfam" id="PF00754">
    <property type="entry name" value="F5_F8_type_C"/>
    <property type="match status" value="1"/>
</dbReference>
<dbReference type="PANTHER" id="PTHR13246:SF1">
    <property type="entry name" value="CYTOSOLIC ENDO-BETA-N-ACETYLGLUCOSAMINIDASE"/>
    <property type="match status" value="1"/>
</dbReference>
<dbReference type="Proteomes" id="UP000001823">
    <property type="component" value="Chromosome"/>
</dbReference>
<dbReference type="eggNOG" id="COG4724">
    <property type="taxonomic scope" value="Bacteria"/>
</dbReference>
<dbReference type="eggNOG" id="COG1196">
    <property type="taxonomic scope" value="Bacteria"/>
</dbReference>
<dbReference type="HOGENOM" id="CLU_003704_0_0_9"/>
<dbReference type="SUPFAM" id="SSF49265">
    <property type="entry name" value="Fibronectin type III"/>
    <property type="match status" value="1"/>
</dbReference>
<dbReference type="InterPro" id="IPR003961">
    <property type="entry name" value="FN3_dom"/>
</dbReference>
<keyword evidence="6" id="KW-1185">Reference proteome</keyword>
<proteinExistence type="predicted"/>
<dbReference type="PROSITE" id="PS50853">
    <property type="entry name" value="FN3"/>
    <property type="match status" value="1"/>
</dbReference>
<organism evidence="5 6">
    <name type="scientific">Clostridium perfringens (strain ATCC 13124 / DSM 756 / JCM 1290 / NCIMB 6125 / NCTC 8237 / Type A)</name>
    <dbReference type="NCBI Taxonomy" id="195103"/>
    <lineage>
        <taxon>Bacteria</taxon>
        <taxon>Bacillati</taxon>
        <taxon>Bacillota</taxon>
        <taxon>Clostridia</taxon>
        <taxon>Eubacteriales</taxon>
        <taxon>Clostridiaceae</taxon>
        <taxon>Clostridium</taxon>
    </lineage>
</organism>
<evidence type="ECO:0000259" key="4">
    <source>
        <dbReference type="PROSITE" id="PS50853"/>
    </source>
</evidence>
<evidence type="ECO:0000256" key="2">
    <source>
        <dbReference type="SAM" id="SignalP"/>
    </source>
</evidence>
<dbReference type="CDD" id="cd06547">
    <property type="entry name" value="GH85_ENGase"/>
    <property type="match status" value="1"/>
</dbReference>
<dbReference type="PROSITE" id="PS50022">
    <property type="entry name" value="FA58C_3"/>
    <property type="match status" value="1"/>
</dbReference>
<dbReference type="InterPro" id="IPR013783">
    <property type="entry name" value="Ig-like_fold"/>
</dbReference>
<dbReference type="InterPro" id="IPR005201">
    <property type="entry name" value="TIM_ENGase"/>
</dbReference>
<evidence type="ECO:0000256" key="1">
    <source>
        <dbReference type="ARBA" id="ARBA00023295"/>
    </source>
</evidence>
<feature type="domain" description="Fibronectin type-III" evidence="4">
    <location>
        <begin position="1042"/>
        <end position="1127"/>
    </location>
</feature>
<reference evidence="5 6" key="1">
    <citation type="journal article" date="2006" name="Genome Res.">
        <title>Skewed genomic variability in strains of the toxigenic bacterial pathogen, Clostridium perfringens.</title>
        <authorList>
            <person name="Myers G.S."/>
            <person name="Rasko D.A."/>
            <person name="Cheung J.K."/>
            <person name="Ravel J."/>
            <person name="Seshadri R."/>
            <person name="Deboy R.T."/>
            <person name="Ren Q."/>
            <person name="Varga J."/>
            <person name="Awad M.M."/>
            <person name="Brinkac L.M."/>
            <person name="Daugherty S.C."/>
            <person name="Haft D.H."/>
            <person name="Dodson R.J."/>
            <person name="Madupu R."/>
            <person name="Nelson W.C."/>
            <person name="Rosovitz M.J."/>
            <person name="Sullivan S.A."/>
            <person name="Khouri H."/>
            <person name="Dimitrov G.I."/>
            <person name="Watkins K.L."/>
            <person name="Mulligan S."/>
            <person name="Benton J."/>
            <person name="Radune D."/>
            <person name="Fisher D.J."/>
            <person name="Atkins H.S."/>
            <person name="Hiscox T."/>
            <person name="Jost B.H."/>
            <person name="Billington S.J."/>
            <person name="Songer J.G."/>
            <person name="McClane B.A."/>
            <person name="Titball R.W."/>
            <person name="Rood J.I."/>
            <person name="Melville S.B."/>
            <person name="Paulsen I.T."/>
        </authorList>
    </citation>
    <scope>NUCLEOTIDE SEQUENCE [LARGE SCALE GENOMIC DNA]</scope>
    <source>
        <strain evidence="6">ATCC 13124 / DSM 756 / JCM 1290 / NCIMB 6125 / NCTC 8237 / S 107 / Type A</strain>
    </source>
</reference>
<dbReference type="Pfam" id="PF21910">
    <property type="entry name" value="GH85_C"/>
    <property type="match status" value="1"/>
</dbReference>
<dbReference type="KEGG" id="cpf:CPF_0815"/>
<dbReference type="Gene3D" id="2.60.40.10">
    <property type="entry name" value="Immunoglobulins"/>
    <property type="match status" value="2"/>
</dbReference>
<protein>
    <submittedName>
        <fullName evidence="5">Glycosyl hydrolase, family 85</fullName>
    </submittedName>
</protein>
<feature type="signal peptide" evidence="2">
    <location>
        <begin position="1"/>
        <end position="28"/>
    </location>
</feature>
<keyword evidence="2" id="KW-0732">Signal</keyword>
<sequence>MRKRGIMSKRLLAVLCMASVTTSLISFRGLEVKASPNVPYDQKESLAPLGEVYSIETLLNWTPESDPDAKYNRASIELQDRFMGDIVNENANPEAKIMNVALTNPYVDRAPSQGSDSMDAYVFSYWQYVNSYVYWGGSSRGIFALPTPDVVDNAHKNGVPVLATIGFPWGPGEGYVEQVRAFLQKDKNGNFPVADKMIEIAEYYGFDGYFFNQESYGCVKDDADRMVEMLEYIKKKAPNMVIGWYDSMTVDGNVKWQDALNDKNAAFFQNGENRTTDEFFLNYNWTPEKIETTVNTAKSLGRSPFDVYAGLDVQQNAYNTPFNDDYLLDENGKLRLSLAMYTPNSTFSMAKDVYDFYKHDQKFWVGPTGDPSKSDTEQDWTGLANYVPDRSAINDLPFVTNFNLGHGEDYYIDGSLSRDEEWNNRAMQEYLPTWRWIVESNGSKLTPDFDFKTAYNGGSSLKVEGKLEAANPNHIKLYSTDLNIENNSTELSIVYKTESAPNMKVGLCFGENYDEENFTFFDVNKNSNGEWTEVKIPLGDHVGKTISAISLKFESGQDVENFKINVGQISIEETAENNKGLKNSDVILEETMVHNSNSAEARIYWNGLESGNEDDLAFYEIYRIKPDGSRELMGATPNDAYYVQEFERYGEEMEFDIEVVPVDVNYNRGEGKRVTFNWGIPHDATQIPDKKVYENLALYKSVQTSAEGAAEPGLKAVDGKVDNNSKWCAAGAKDGWLTIDLGEPKNIQRWVVKHAEAGGEAKDMNTKDFALEVSYDGGQTYQEVDVVTGNEDAITDRNLENPIVAQHLRLRIDNSGSSPWAAIRIYEFQLYEETFKDQTTEIPMRFVNAKNNKGANDSVLFTRGKEGQTVNLYKGLNAETPFATATIDSNGEAKFEGLDFGEDGGRVYYGTVEEGKRESLRMSAAFEGENWEYSKVPERFELTPYKAPGMNGENHNYGTLKINDLEAGDIVSIFNDKDSIFPEKVSVPVAKGGDTAILDRISINPEGGVLTLEVKSEGKKARRIEVPYSGFGEIEMKIESEAPTNLRTVDVQKKSVSLAWDSPENTYGLDGYIIYKDNKKVGEVSADQTEFTVGKLNRHTIYNFKVAAKYSNGEISKRDTITVRTAR</sequence>